<dbReference type="EMBL" id="JYDH01000147">
    <property type="protein sequence ID" value="KRY30232.1"/>
    <property type="molecule type" value="Genomic_DNA"/>
</dbReference>
<sequence length="273" mass="31128">MACCTSECHRELRTYWTFGFVEELGHLRYQLSITRNPLLAPKQNLKDAAQKNMALKIRGPISSLSVSLKLDILQYPGFQRHFRPFICCYIARFHCGLGLLEHDQLSEPSGKTTVMMMAHKANFGAFPASIASPCAADAAVSRHQSTVLSKATFACPDNLLLVQSMVLKWPLSRGLFTMVFHWTCRTTADPTDLLLVCFADGKRPFRENRRSKWLVFVIGSFTHPLCEVPPYPQWRQRGDHAGWKRSHPGWFVPLRTQRMVTKRMASASNEKTW</sequence>
<dbReference type="InParanoid" id="A0A0V1AZM1"/>
<dbReference type="Proteomes" id="UP000054776">
    <property type="component" value="Unassembled WGS sequence"/>
</dbReference>
<accession>A0A0V1AZM1</accession>
<proteinExistence type="predicted"/>
<reference evidence="1 2" key="1">
    <citation type="submission" date="2015-01" db="EMBL/GenBank/DDBJ databases">
        <title>Evolution of Trichinella species and genotypes.</title>
        <authorList>
            <person name="Korhonen P.K."/>
            <person name="Edoardo P."/>
            <person name="Giuseppe L.R."/>
            <person name="Gasser R.B."/>
        </authorList>
    </citation>
    <scope>NUCLEOTIDE SEQUENCE [LARGE SCALE GENOMIC DNA]</scope>
    <source>
        <strain evidence="1">ISS3</strain>
    </source>
</reference>
<gene>
    <name evidence="1" type="ORF">T01_13777</name>
</gene>
<comment type="caution">
    <text evidence="1">The sequence shown here is derived from an EMBL/GenBank/DDBJ whole genome shotgun (WGS) entry which is preliminary data.</text>
</comment>
<evidence type="ECO:0000313" key="1">
    <source>
        <dbReference type="EMBL" id="KRY30232.1"/>
    </source>
</evidence>
<evidence type="ECO:0000313" key="2">
    <source>
        <dbReference type="Proteomes" id="UP000054776"/>
    </source>
</evidence>
<name>A0A0V1AZM1_TRISP</name>
<keyword evidence="2" id="KW-1185">Reference proteome</keyword>
<dbReference type="AlphaFoldDB" id="A0A0V1AZM1"/>
<protein>
    <submittedName>
        <fullName evidence="1">Uncharacterized protein</fullName>
    </submittedName>
</protein>
<organism evidence="1 2">
    <name type="scientific">Trichinella spiralis</name>
    <name type="common">Trichina worm</name>
    <dbReference type="NCBI Taxonomy" id="6334"/>
    <lineage>
        <taxon>Eukaryota</taxon>
        <taxon>Metazoa</taxon>
        <taxon>Ecdysozoa</taxon>
        <taxon>Nematoda</taxon>
        <taxon>Enoplea</taxon>
        <taxon>Dorylaimia</taxon>
        <taxon>Trichinellida</taxon>
        <taxon>Trichinellidae</taxon>
        <taxon>Trichinella</taxon>
    </lineage>
</organism>
<dbReference type="OrthoDB" id="5935034at2759"/>